<organism evidence="2 3">
    <name type="scientific">Rhizobium croatiense</name>
    <dbReference type="NCBI Taxonomy" id="2867516"/>
    <lineage>
        <taxon>Bacteria</taxon>
        <taxon>Pseudomonadati</taxon>
        <taxon>Pseudomonadota</taxon>
        <taxon>Alphaproteobacteria</taxon>
        <taxon>Hyphomicrobiales</taxon>
        <taxon>Rhizobiaceae</taxon>
        <taxon>Rhizobium/Agrobacterium group</taxon>
        <taxon>Rhizobium</taxon>
    </lineage>
</organism>
<accession>A0ABS7M9J9</accession>
<dbReference type="RefSeq" id="WP_222141864.1">
    <property type="nucleotide sequence ID" value="NZ_JAILYJ010000075.1"/>
</dbReference>
<name>A0ABS7M9J9_9HYPH</name>
<proteinExistence type="predicted"/>
<gene>
    <name evidence="2" type="ORF">K6M89_30620</name>
</gene>
<dbReference type="EMBL" id="JAILYJ010000075">
    <property type="protein sequence ID" value="MBY4633567.1"/>
    <property type="molecule type" value="Genomic_DNA"/>
</dbReference>
<sequence length="43" mass="4720">MHGHKGIMVTGGTGFLGSFLCERLLREGNDVLCVDNYYTGSRD</sequence>
<dbReference type="InterPro" id="IPR001509">
    <property type="entry name" value="Epimerase_deHydtase"/>
</dbReference>
<evidence type="ECO:0000259" key="1">
    <source>
        <dbReference type="Pfam" id="PF01370"/>
    </source>
</evidence>
<reference evidence="2 3" key="1">
    <citation type="submission" date="2021-08" db="EMBL/GenBank/DDBJ databases">
        <title>Rhizobium croatiense sp. nov. and Rhizobium redzepovicii sp. nov., two new species isolated from nodules of Phaseolus vulgaris in Croatia.</title>
        <authorList>
            <person name="Rajnovic I."/>
            <person name="Ramirez-Bahena M.H."/>
            <person name="Kajic S."/>
            <person name="Igual M.J."/>
            <person name="Peix A."/>
            <person name="Velazquez E."/>
            <person name="Sikora S."/>
        </authorList>
    </citation>
    <scope>NUCLEOTIDE SEQUENCE [LARGE SCALE GENOMIC DNA]</scope>
    <source>
        <strain evidence="2 3">13T</strain>
    </source>
</reference>
<keyword evidence="3" id="KW-1185">Reference proteome</keyword>
<evidence type="ECO:0000313" key="2">
    <source>
        <dbReference type="EMBL" id="MBY4633567.1"/>
    </source>
</evidence>
<dbReference type="InterPro" id="IPR036291">
    <property type="entry name" value="NAD(P)-bd_dom_sf"/>
</dbReference>
<dbReference type="Proteomes" id="UP000733858">
    <property type="component" value="Unassembled WGS sequence"/>
</dbReference>
<protein>
    <submittedName>
        <fullName evidence="2">NAD-dependent epimerase/dehydratase family protein</fullName>
    </submittedName>
</protein>
<dbReference type="Gene3D" id="3.40.50.720">
    <property type="entry name" value="NAD(P)-binding Rossmann-like Domain"/>
    <property type="match status" value="1"/>
</dbReference>
<feature type="domain" description="NAD-dependent epimerase/dehydratase" evidence="1">
    <location>
        <begin position="7"/>
        <end position="41"/>
    </location>
</feature>
<dbReference type="SUPFAM" id="SSF51735">
    <property type="entry name" value="NAD(P)-binding Rossmann-fold domains"/>
    <property type="match status" value="1"/>
</dbReference>
<dbReference type="Pfam" id="PF01370">
    <property type="entry name" value="Epimerase"/>
    <property type="match status" value="1"/>
</dbReference>
<comment type="caution">
    <text evidence="2">The sequence shown here is derived from an EMBL/GenBank/DDBJ whole genome shotgun (WGS) entry which is preliminary data.</text>
</comment>
<feature type="non-terminal residue" evidence="2">
    <location>
        <position position="43"/>
    </location>
</feature>
<evidence type="ECO:0000313" key="3">
    <source>
        <dbReference type="Proteomes" id="UP000733858"/>
    </source>
</evidence>